<keyword evidence="3" id="KW-1185">Reference proteome</keyword>
<feature type="region of interest" description="Disordered" evidence="1">
    <location>
        <begin position="135"/>
        <end position="303"/>
    </location>
</feature>
<proteinExistence type="predicted"/>
<feature type="compositionally biased region" description="Basic and acidic residues" evidence="1">
    <location>
        <begin position="189"/>
        <end position="291"/>
    </location>
</feature>
<evidence type="ECO:0000313" key="2">
    <source>
        <dbReference type="EMBL" id="KRT81587.1"/>
    </source>
</evidence>
<organism evidence="2 3">
    <name type="scientific">Oryctes borbonicus</name>
    <dbReference type="NCBI Taxonomy" id="1629725"/>
    <lineage>
        <taxon>Eukaryota</taxon>
        <taxon>Metazoa</taxon>
        <taxon>Ecdysozoa</taxon>
        <taxon>Arthropoda</taxon>
        <taxon>Hexapoda</taxon>
        <taxon>Insecta</taxon>
        <taxon>Pterygota</taxon>
        <taxon>Neoptera</taxon>
        <taxon>Endopterygota</taxon>
        <taxon>Coleoptera</taxon>
        <taxon>Polyphaga</taxon>
        <taxon>Scarabaeiformia</taxon>
        <taxon>Scarabaeidae</taxon>
        <taxon>Dynastinae</taxon>
        <taxon>Oryctes</taxon>
    </lineage>
</organism>
<dbReference type="Proteomes" id="UP000051574">
    <property type="component" value="Unassembled WGS sequence"/>
</dbReference>
<feature type="compositionally biased region" description="Low complexity" evidence="1">
    <location>
        <begin position="155"/>
        <end position="167"/>
    </location>
</feature>
<reference evidence="2 3" key="1">
    <citation type="submission" date="2015-09" db="EMBL/GenBank/DDBJ databases">
        <title>Draft genome of the scarab beetle Oryctes borbonicus.</title>
        <authorList>
            <person name="Meyer J.M."/>
            <person name="Markov G.V."/>
            <person name="Baskaran P."/>
            <person name="Herrmann M."/>
            <person name="Sommer R.J."/>
            <person name="Roedelsperger C."/>
        </authorList>
    </citation>
    <scope>NUCLEOTIDE SEQUENCE [LARGE SCALE GENOMIC DNA]</scope>
    <source>
        <strain evidence="2">OB123</strain>
        <tissue evidence="2">Whole animal</tissue>
    </source>
</reference>
<dbReference type="AlphaFoldDB" id="A0A0T6B2B2"/>
<feature type="non-terminal residue" evidence="2">
    <location>
        <position position="571"/>
    </location>
</feature>
<dbReference type="EMBL" id="LJIG01016109">
    <property type="protein sequence ID" value="KRT81587.1"/>
    <property type="molecule type" value="Genomic_DNA"/>
</dbReference>
<dbReference type="OrthoDB" id="6784607at2759"/>
<evidence type="ECO:0000313" key="3">
    <source>
        <dbReference type="Proteomes" id="UP000051574"/>
    </source>
</evidence>
<comment type="caution">
    <text evidence="2">The sequence shown here is derived from an EMBL/GenBank/DDBJ whole genome shotgun (WGS) entry which is preliminary data.</text>
</comment>
<feature type="compositionally biased region" description="Polar residues" evidence="1">
    <location>
        <begin position="135"/>
        <end position="144"/>
    </location>
</feature>
<name>A0A0T6B2B2_9SCAR</name>
<sequence>MDESILTGLQTVIDLCGLLEKCEEQNKLKQKKRKYKQKMEPSKHSVQNACNLEDFSNFGPNTSVNKSTSFKVIDKPSNTNSIRKLFFRKSGSRIKNKFPSSSSITLLSQEQSITSTELPNQFHYNQALQILTSSTKESLPSQDNAIHEPDEANNSRSGSKKSSTSPSVAFVNNMKPIEEEPPGSSKHHIQPEHSTESKLLRIDDKSNDKSNDDRSNDDRSNDDRSNDDRSNDHRSNDDRSNDDRSNDDRSNDNRSNDDRSNDDRSYDNRSNNDRNNCDKGNDVKSSDKNNDKGSPPSCASSCKDSVVLRSGPALRIRSSQDDINYYWKTKAEIAKTPKPCDNCCTKHVAEKSRPALRHRGERDDIDDYYWKTKNESGQTKKLSYECGSECLHNLPEERPPQRISSIPLVKSPPISPRTKIQANSDELCSNFCYHYNSPVVQKRSCCATPRKHSSEGSYHSKCCPLYSGRRLSTKCFPPVEVIPGTKRGYMSQFTSAPCNTDYPYPLFKPQIECKRNRHGVPIIQPVMGICRSGKCGTDQRLKSIKYALVKISEFIGFNTYEIMKPYKNKPK</sequence>
<accession>A0A0T6B2B2</accession>
<protein>
    <submittedName>
        <fullName evidence="2">Uncharacterized protein</fullName>
    </submittedName>
</protein>
<gene>
    <name evidence="2" type="ORF">AMK59_4904</name>
</gene>
<evidence type="ECO:0000256" key="1">
    <source>
        <dbReference type="SAM" id="MobiDB-lite"/>
    </source>
</evidence>